<reference evidence="1 2" key="1">
    <citation type="journal article" date="2019" name="Nat. Ecol. Evol.">
        <title>Megaphylogeny resolves global patterns of mushroom evolution.</title>
        <authorList>
            <person name="Varga T."/>
            <person name="Krizsan K."/>
            <person name="Foldi C."/>
            <person name="Dima B."/>
            <person name="Sanchez-Garcia M."/>
            <person name="Sanchez-Ramirez S."/>
            <person name="Szollosi G.J."/>
            <person name="Szarkandi J.G."/>
            <person name="Papp V."/>
            <person name="Albert L."/>
            <person name="Andreopoulos W."/>
            <person name="Angelini C."/>
            <person name="Antonin V."/>
            <person name="Barry K.W."/>
            <person name="Bougher N.L."/>
            <person name="Buchanan P."/>
            <person name="Buyck B."/>
            <person name="Bense V."/>
            <person name="Catcheside P."/>
            <person name="Chovatia M."/>
            <person name="Cooper J."/>
            <person name="Damon W."/>
            <person name="Desjardin D."/>
            <person name="Finy P."/>
            <person name="Geml J."/>
            <person name="Haridas S."/>
            <person name="Hughes K."/>
            <person name="Justo A."/>
            <person name="Karasinski D."/>
            <person name="Kautmanova I."/>
            <person name="Kiss B."/>
            <person name="Kocsube S."/>
            <person name="Kotiranta H."/>
            <person name="LaButti K.M."/>
            <person name="Lechner B.E."/>
            <person name="Liimatainen K."/>
            <person name="Lipzen A."/>
            <person name="Lukacs Z."/>
            <person name="Mihaltcheva S."/>
            <person name="Morgado L.N."/>
            <person name="Niskanen T."/>
            <person name="Noordeloos M.E."/>
            <person name="Ohm R.A."/>
            <person name="Ortiz-Santana B."/>
            <person name="Ovrebo C."/>
            <person name="Racz N."/>
            <person name="Riley R."/>
            <person name="Savchenko A."/>
            <person name="Shiryaev A."/>
            <person name="Soop K."/>
            <person name="Spirin V."/>
            <person name="Szebenyi C."/>
            <person name="Tomsovsky M."/>
            <person name="Tulloss R.E."/>
            <person name="Uehling J."/>
            <person name="Grigoriev I.V."/>
            <person name="Vagvolgyi C."/>
            <person name="Papp T."/>
            <person name="Martin F.M."/>
            <person name="Miettinen O."/>
            <person name="Hibbett D.S."/>
            <person name="Nagy L.G."/>
        </authorList>
    </citation>
    <scope>NUCLEOTIDE SEQUENCE [LARGE SCALE GENOMIC DNA]</scope>
    <source>
        <strain evidence="1 2">OMC1185</strain>
    </source>
</reference>
<evidence type="ECO:0000313" key="1">
    <source>
        <dbReference type="EMBL" id="TFK49781.1"/>
    </source>
</evidence>
<dbReference type="InterPro" id="IPR032675">
    <property type="entry name" value="LRR_dom_sf"/>
</dbReference>
<accession>A0A5C3N7K5</accession>
<evidence type="ECO:0008006" key="3">
    <source>
        <dbReference type="Google" id="ProtNLM"/>
    </source>
</evidence>
<dbReference type="SUPFAM" id="SSF52047">
    <property type="entry name" value="RNI-like"/>
    <property type="match status" value="1"/>
</dbReference>
<protein>
    <recommendedName>
        <fullName evidence="3">F-box domain-containing protein</fullName>
    </recommendedName>
</protein>
<name>A0A5C3N7K5_9AGAM</name>
<dbReference type="EMBL" id="ML213515">
    <property type="protein sequence ID" value="TFK49781.1"/>
    <property type="molecule type" value="Genomic_DNA"/>
</dbReference>
<keyword evidence="2" id="KW-1185">Reference proteome</keyword>
<organism evidence="1 2">
    <name type="scientific">Heliocybe sulcata</name>
    <dbReference type="NCBI Taxonomy" id="5364"/>
    <lineage>
        <taxon>Eukaryota</taxon>
        <taxon>Fungi</taxon>
        <taxon>Dikarya</taxon>
        <taxon>Basidiomycota</taxon>
        <taxon>Agaricomycotina</taxon>
        <taxon>Agaricomycetes</taxon>
        <taxon>Gloeophyllales</taxon>
        <taxon>Gloeophyllaceae</taxon>
        <taxon>Heliocybe</taxon>
    </lineage>
</organism>
<dbReference type="Proteomes" id="UP000305948">
    <property type="component" value="Unassembled WGS sequence"/>
</dbReference>
<evidence type="ECO:0000313" key="2">
    <source>
        <dbReference type="Proteomes" id="UP000305948"/>
    </source>
</evidence>
<gene>
    <name evidence="1" type="ORF">OE88DRAFT_1662439</name>
</gene>
<dbReference type="OrthoDB" id="3221235at2759"/>
<sequence length="445" mass="50833">MRSFTQAIPTELVSKIFFQSLDTESNFITPDPRHAPLLLTQVCASWRECAISTTELWCSLQIRVPECDSSDPSNSRAQRAFEKLQSWFSRAGAQPLALSLGIDASRTSELDNYVPVLRSFISQCRLLSLEAEYGWLSPLLSGLHCPMLESLELGRVQEYNPLDCPLHAPSLQNLTLSGNIEWTIESIRFPRSQLRELQWCDYSCMREIVHILPQYTSLTKCRVTIAEATLDEGPASELPLVRALEIRALPERNGRNLEDFLALFLVPSLQELRLVPVNIDIGYPFYLPSAAALTRFLVHSDCRLRELRTELWTSFARDVEQFRELLLAMPRLERLHIDGVQDDFCGKETGFSDICDYLTYVSESDSHQALLPKLTDIEIDWVREHHKAPLERMLRSRMRGTRPEEEGKVYLGRFNIVVIPTIESGGHFMKWTGPKDGDILKSILH</sequence>
<proteinExistence type="predicted"/>
<dbReference type="AlphaFoldDB" id="A0A5C3N7K5"/>
<dbReference type="Gene3D" id="3.80.10.10">
    <property type="entry name" value="Ribonuclease Inhibitor"/>
    <property type="match status" value="1"/>
</dbReference>